<dbReference type="GO" id="GO:0006605">
    <property type="term" value="P:protein targeting"/>
    <property type="evidence" value="ECO:0007669"/>
    <property type="project" value="UniProtKB-UniRule"/>
</dbReference>
<dbReference type="InterPro" id="IPR005791">
    <property type="entry name" value="SecD"/>
</dbReference>
<feature type="compositionally biased region" description="Polar residues" evidence="10">
    <location>
        <begin position="643"/>
        <end position="653"/>
    </location>
</feature>
<feature type="transmembrane region" description="Helical" evidence="9">
    <location>
        <begin position="454"/>
        <end position="471"/>
    </location>
</feature>
<evidence type="ECO:0000256" key="8">
    <source>
        <dbReference type="ARBA" id="ARBA00023136"/>
    </source>
</evidence>
<sequence length="653" mass="69143">MNRYPVWKFVLMVVAVLAGLLYTVPNLYGEAPAVQISAAKLTTKIGPDTVTQVEQLLTAAKIKADYVAYEGTSVHARFADTDTQIHARDVLAVGLNGANADPDAAPYAVSLNLVARAPRWLTSLNAKPMYLGLDLRGGVHFLLQVDLKAALDKKIATLYSDTRTLMREKSLHPAVTRDGNTVTATFHDQAAAAQGLNLLTDTFPDVQWNSVPEGEDVKITGSLKPAALLKAQDEAIQQNMTTLANRVAGLGTSEPVIQKQGADRIVVELPGIQDTAKARDLIGRTATLEVHMLDESAEASAATAGTGPVPFGDSKYPYRDGGDIIVKSDVVVSGDDLSDAQPGQDQNRAGAVVTLTMNSKGASIIHTVSGDNIGKRMAIVLFEKGKGQVITAPTIQSQLDKRFEITGMHSISEANDLALLLRSGALAAPMEFIEETAIGPSLGADNIAKGLDSVMWGFAAILVFMCAYYLLFGVISTLSLGVNLLMLVAVLSLIQTTLTLPGIAAIALTLGMAIDANVLVNERIREELRAGSAPQTAISAGYERAWATILDSNITTLIAGLSLFGFGSGAVRSFAIVHCLGILTSMFSAVFFSRGLVNLWYGRQKKLKSVLIGQVWKGGAKVPGDQVPQPDDLVVEDGGTAPAATTKQRGAAR</sequence>
<dbReference type="InterPro" id="IPR022646">
    <property type="entry name" value="SecD/SecF_CS"/>
</dbReference>
<accession>A0A9X2BYL4</accession>
<evidence type="ECO:0000256" key="6">
    <source>
        <dbReference type="ARBA" id="ARBA00022989"/>
    </source>
</evidence>
<dbReference type="InterPro" id="IPR027398">
    <property type="entry name" value="SecD-TM"/>
</dbReference>
<comment type="subunit">
    <text evidence="9">Forms a complex with SecF. Part of the essential Sec protein translocation apparatus which comprises SecA, SecYEG and auxiliary proteins SecDF-YajC and YidC.</text>
</comment>
<feature type="transmembrane region" description="Helical" evidence="9">
    <location>
        <begin position="573"/>
        <end position="597"/>
    </location>
</feature>
<name>A0A9X2BYL4_9BURK</name>
<dbReference type="InterPro" id="IPR048634">
    <property type="entry name" value="SecD_SecF_C"/>
</dbReference>
<keyword evidence="5 9" id="KW-0653">Protein transport</keyword>
<dbReference type="Gene3D" id="3.30.1360.200">
    <property type="match status" value="1"/>
</dbReference>
<feature type="domain" description="Protein export membrane protein SecD/SecF C-terminal" evidence="11">
    <location>
        <begin position="430"/>
        <end position="600"/>
    </location>
</feature>
<keyword evidence="2 9" id="KW-0813">Transport</keyword>
<gene>
    <name evidence="9 15" type="primary">secD</name>
    <name evidence="15" type="ORF">LPC04_07325</name>
</gene>
<dbReference type="EMBL" id="JAJLJH010000001">
    <property type="protein sequence ID" value="MCK9685517.1"/>
    <property type="molecule type" value="Genomic_DNA"/>
</dbReference>
<evidence type="ECO:0000256" key="1">
    <source>
        <dbReference type="ARBA" id="ARBA00004651"/>
    </source>
</evidence>
<evidence type="ECO:0000256" key="9">
    <source>
        <dbReference type="HAMAP-Rule" id="MF_01463"/>
    </source>
</evidence>
<dbReference type="Gene3D" id="3.30.70.3400">
    <property type="match status" value="1"/>
</dbReference>
<evidence type="ECO:0000256" key="5">
    <source>
        <dbReference type="ARBA" id="ARBA00022927"/>
    </source>
</evidence>
<dbReference type="InterPro" id="IPR054384">
    <property type="entry name" value="SecDF_P1_head"/>
</dbReference>
<dbReference type="Pfam" id="PF21760">
    <property type="entry name" value="SecD_1st"/>
    <property type="match status" value="1"/>
</dbReference>
<feature type="domain" description="SecD export protein N-terminal TM" evidence="12">
    <location>
        <begin position="1"/>
        <end position="96"/>
    </location>
</feature>
<feature type="domain" description="Protein translocase subunit SecDF P1" evidence="13">
    <location>
        <begin position="236"/>
        <end position="294"/>
    </location>
</feature>
<evidence type="ECO:0000256" key="4">
    <source>
        <dbReference type="ARBA" id="ARBA00022692"/>
    </source>
</evidence>
<dbReference type="PANTHER" id="PTHR30081">
    <property type="entry name" value="PROTEIN-EXPORT MEMBRANE PROTEIN SEC"/>
    <property type="match status" value="1"/>
</dbReference>
<feature type="region of interest" description="Disordered" evidence="10">
    <location>
        <begin position="623"/>
        <end position="653"/>
    </location>
</feature>
<dbReference type="NCBIfam" id="TIGR00916">
    <property type="entry name" value="2A0604s01"/>
    <property type="match status" value="1"/>
</dbReference>
<dbReference type="Gene3D" id="1.20.1640.10">
    <property type="entry name" value="Multidrug efflux transporter AcrB transmembrane domain"/>
    <property type="match status" value="1"/>
</dbReference>
<dbReference type="GO" id="GO:0005886">
    <property type="term" value="C:plasma membrane"/>
    <property type="evidence" value="ECO:0007669"/>
    <property type="project" value="UniProtKB-SubCell"/>
</dbReference>
<evidence type="ECO:0000259" key="14">
    <source>
        <dbReference type="Pfam" id="PF22599"/>
    </source>
</evidence>
<keyword evidence="16" id="KW-1185">Reference proteome</keyword>
<dbReference type="PANTHER" id="PTHR30081:SF1">
    <property type="entry name" value="PROTEIN TRANSLOCASE SUBUNIT SECD"/>
    <property type="match status" value="1"/>
</dbReference>
<comment type="caution">
    <text evidence="15">The sequence shown here is derived from an EMBL/GenBank/DDBJ whole genome shotgun (WGS) entry which is preliminary data.</text>
</comment>
<evidence type="ECO:0000256" key="2">
    <source>
        <dbReference type="ARBA" id="ARBA00022448"/>
    </source>
</evidence>
<organism evidence="15 16">
    <name type="scientific">Scleromatobacter humisilvae</name>
    <dbReference type="NCBI Taxonomy" id="2897159"/>
    <lineage>
        <taxon>Bacteria</taxon>
        <taxon>Pseudomonadati</taxon>
        <taxon>Pseudomonadota</taxon>
        <taxon>Betaproteobacteria</taxon>
        <taxon>Burkholderiales</taxon>
        <taxon>Sphaerotilaceae</taxon>
        <taxon>Scleromatobacter</taxon>
    </lineage>
</organism>
<dbReference type="NCBIfam" id="TIGR01129">
    <property type="entry name" value="secD"/>
    <property type="match status" value="1"/>
</dbReference>
<evidence type="ECO:0000313" key="15">
    <source>
        <dbReference type="EMBL" id="MCK9685517.1"/>
    </source>
</evidence>
<dbReference type="AlphaFoldDB" id="A0A9X2BYL4"/>
<dbReference type="GO" id="GO:0043952">
    <property type="term" value="P:protein transport by the Sec complex"/>
    <property type="evidence" value="ECO:0007669"/>
    <property type="project" value="UniProtKB-UniRule"/>
</dbReference>
<evidence type="ECO:0000256" key="3">
    <source>
        <dbReference type="ARBA" id="ARBA00022475"/>
    </source>
</evidence>
<dbReference type="RefSeq" id="WP_275681516.1">
    <property type="nucleotide sequence ID" value="NZ_JAJLJH010000001.1"/>
</dbReference>
<dbReference type="Proteomes" id="UP001139353">
    <property type="component" value="Unassembled WGS sequence"/>
</dbReference>
<keyword evidence="6 9" id="KW-1133">Transmembrane helix</keyword>
<feature type="domain" description="SecDF P1 head subdomain" evidence="14">
    <location>
        <begin position="319"/>
        <end position="428"/>
    </location>
</feature>
<comment type="similarity">
    <text evidence="9">Belongs to the SecD/SecF family. SecD subfamily.</text>
</comment>
<comment type="subcellular location">
    <subcellularLocation>
        <location evidence="1 9">Cell membrane</location>
        <topology evidence="1 9">Multi-pass membrane protein</topology>
    </subcellularLocation>
</comment>
<evidence type="ECO:0000313" key="16">
    <source>
        <dbReference type="Proteomes" id="UP001139353"/>
    </source>
</evidence>
<dbReference type="InterPro" id="IPR055344">
    <property type="entry name" value="SecD_SecF_C_bact"/>
</dbReference>
<dbReference type="FunFam" id="1.20.1640.10:FF:000004">
    <property type="entry name" value="Protein translocase subunit SecD"/>
    <property type="match status" value="1"/>
</dbReference>
<dbReference type="InterPro" id="IPR022813">
    <property type="entry name" value="SecD/SecF_arch_bac"/>
</dbReference>
<evidence type="ECO:0000256" key="10">
    <source>
        <dbReference type="SAM" id="MobiDB-lite"/>
    </source>
</evidence>
<dbReference type="SUPFAM" id="SSF82866">
    <property type="entry name" value="Multidrug efflux transporter AcrB transmembrane domain"/>
    <property type="match status" value="1"/>
</dbReference>
<evidence type="ECO:0000256" key="7">
    <source>
        <dbReference type="ARBA" id="ARBA00023010"/>
    </source>
</evidence>
<evidence type="ECO:0000259" key="12">
    <source>
        <dbReference type="Pfam" id="PF13721"/>
    </source>
</evidence>
<dbReference type="Pfam" id="PF22599">
    <property type="entry name" value="SecDF_P1_head"/>
    <property type="match status" value="1"/>
</dbReference>
<keyword evidence="7 9" id="KW-0811">Translocation</keyword>
<dbReference type="HAMAP" id="MF_01463_B">
    <property type="entry name" value="SecD_B"/>
    <property type="match status" value="1"/>
</dbReference>
<keyword evidence="8 9" id="KW-0472">Membrane</keyword>
<evidence type="ECO:0000259" key="13">
    <source>
        <dbReference type="Pfam" id="PF21760"/>
    </source>
</evidence>
<evidence type="ECO:0000259" key="11">
    <source>
        <dbReference type="Pfam" id="PF02355"/>
    </source>
</evidence>
<dbReference type="GO" id="GO:0065002">
    <property type="term" value="P:intracellular protein transmembrane transport"/>
    <property type="evidence" value="ECO:0007669"/>
    <property type="project" value="UniProtKB-UniRule"/>
</dbReference>
<comment type="function">
    <text evidence="9">Part of the Sec protein translocase complex. Interacts with the SecYEG preprotein conducting channel. SecDF uses the proton motive force (PMF) to complete protein translocation after the ATP-dependent function of SecA.</text>
</comment>
<protein>
    <recommendedName>
        <fullName evidence="9">Protein translocase subunit SecD</fullName>
    </recommendedName>
</protein>
<keyword evidence="4 9" id="KW-0812">Transmembrane</keyword>
<proteinExistence type="inferred from homology"/>
<dbReference type="InterPro" id="IPR048631">
    <property type="entry name" value="SecD_1st"/>
</dbReference>
<keyword evidence="3 9" id="KW-1003">Cell membrane</keyword>
<reference evidence="15" key="1">
    <citation type="submission" date="2021-11" db="EMBL/GenBank/DDBJ databases">
        <title>BS-T2-15 a new species belonging to the Comamonadaceae family isolated from the soil of a French oak forest.</title>
        <authorList>
            <person name="Mieszkin S."/>
            <person name="Alain K."/>
        </authorList>
    </citation>
    <scope>NUCLEOTIDE SEQUENCE</scope>
    <source>
        <strain evidence="15">BS-T2-15</strain>
    </source>
</reference>
<dbReference type="GO" id="GO:0015450">
    <property type="term" value="F:protein-transporting ATPase activity"/>
    <property type="evidence" value="ECO:0007669"/>
    <property type="project" value="InterPro"/>
</dbReference>
<dbReference type="Pfam" id="PF13721">
    <property type="entry name" value="SecD-TM1"/>
    <property type="match status" value="1"/>
</dbReference>
<dbReference type="Pfam" id="PF02355">
    <property type="entry name" value="SecD_SecF_C"/>
    <property type="match status" value="1"/>
</dbReference>
<dbReference type="Pfam" id="PF07549">
    <property type="entry name" value="Sec_GG"/>
    <property type="match status" value="1"/>
</dbReference>
<comment type="caution">
    <text evidence="9">Lacks conserved residue(s) required for the propagation of feature annotation.</text>
</comment>